<evidence type="ECO:0000313" key="2">
    <source>
        <dbReference type="Proteomes" id="UP001432027"/>
    </source>
</evidence>
<dbReference type="AlphaFoldDB" id="A0AAV5S691"/>
<comment type="caution">
    <text evidence="1">The sequence shown here is derived from an EMBL/GenBank/DDBJ whole genome shotgun (WGS) entry which is preliminary data.</text>
</comment>
<gene>
    <name evidence="1" type="ORF">PENTCL1PPCAC_411</name>
</gene>
<feature type="non-terminal residue" evidence="1">
    <location>
        <position position="1"/>
    </location>
</feature>
<keyword evidence="2" id="KW-1185">Reference proteome</keyword>
<evidence type="ECO:0000313" key="1">
    <source>
        <dbReference type="EMBL" id="GMS78236.1"/>
    </source>
</evidence>
<sequence>SLSHSECNHSFRRFLIHCLSILLEESFGSEFLWILEYGIILENGKYLRESEGVLRDEFIPDHRVRLKSMEEYERDHIGHSLE</sequence>
<name>A0AAV5S691_9BILA</name>
<organism evidence="1 2">
    <name type="scientific">Pristionchus entomophagus</name>
    <dbReference type="NCBI Taxonomy" id="358040"/>
    <lineage>
        <taxon>Eukaryota</taxon>
        <taxon>Metazoa</taxon>
        <taxon>Ecdysozoa</taxon>
        <taxon>Nematoda</taxon>
        <taxon>Chromadorea</taxon>
        <taxon>Rhabditida</taxon>
        <taxon>Rhabditina</taxon>
        <taxon>Diplogasteromorpha</taxon>
        <taxon>Diplogasteroidea</taxon>
        <taxon>Neodiplogasteridae</taxon>
        <taxon>Pristionchus</taxon>
    </lineage>
</organism>
<proteinExistence type="predicted"/>
<dbReference type="EMBL" id="BTSX01000001">
    <property type="protein sequence ID" value="GMS78236.1"/>
    <property type="molecule type" value="Genomic_DNA"/>
</dbReference>
<dbReference type="Proteomes" id="UP001432027">
    <property type="component" value="Unassembled WGS sequence"/>
</dbReference>
<feature type="non-terminal residue" evidence="1">
    <location>
        <position position="82"/>
    </location>
</feature>
<accession>A0AAV5S691</accession>
<protein>
    <submittedName>
        <fullName evidence="1">Uncharacterized protein</fullName>
    </submittedName>
</protein>
<reference evidence="1" key="1">
    <citation type="submission" date="2023-10" db="EMBL/GenBank/DDBJ databases">
        <title>Genome assembly of Pristionchus species.</title>
        <authorList>
            <person name="Yoshida K."/>
            <person name="Sommer R.J."/>
        </authorList>
    </citation>
    <scope>NUCLEOTIDE SEQUENCE</scope>
    <source>
        <strain evidence="1">RS0144</strain>
    </source>
</reference>